<feature type="transmembrane region" description="Helical" evidence="10">
    <location>
        <begin position="140"/>
        <end position="159"/>
    </location>
</feature>
<evidence type="ECO:0000256" key="1">
    <source>
        <dbReference type="ARBA" id="ARBA00000085"/>
    </source>
</evidence>
<dbReference type="InterPro" id="IPR036890">
    <property type="entry name" value="HATPase_C_sf"/>
</dbReference>
<evidence type="ECO:0000256" key="7">
    <source>
        <dbReference type="ARBA" id="ARBA00022840"/>
    </source>
</evidence>
<feature type="transmembrane region" description="Helical" evidence="10">
    <location>
        <begin position="103"/>
        <end position="128"/>
    </location>
</feature>
<feature type="coiled-coil region" evidence="9">
    <location>
        <begin position="193"/>
        <end position="220"/>
    </location>
</feature>
<evidence type="ECO:0000256" key="6">
    <source>
        <dbReference type="ARBA" id="ARBA00022777"/>
    </source>
</evidence>
<feature type="transmembrane region" description="Helical" evidence="10">
    <location>
        <begin position="42"/>
        <end position="63"/>
    </location>
</feature>
<protein>
    <recommendedName>
        <fullName evidence="2">histidine kinase</fullName>
        <ecNumber evidence="2">2.7.13.3</ecNumber>
    </recommendedName>
</protein>
<feature type="domain" description="Signal transduction histidine kinase subgroup 3 dimerisation and phosphoacceptor" evidence="11">
    <location>
        <begin position="218"/>
        <end position="283"/>
    </location>
</feature>
<keyword evidence="10" id="KW-1133">Transmembrane helix</keyword>
<keyword evidence="3" id="KW-0597">Phosphoprotein</keyword>
<dbReference type="GO" id="GO:0046983">
    <property type="term" value="F:protein dimerization activity"/>
    <property type="evidence" value="ECO:0007669"/>
    <property type="project" value="InterPro"/>
</dbReference>
<keyword evidence="5" id="KW-0547">Nucleotide-binding</keyword>
<dbReference type="EMBL" id="SOHM01000008">
    <property type="protein sequence ID" value="TFD93263.1"/>
    <property type="molecule type" value="Genomic_DNA"/>
</dbReference>
<dbReference type="Gene3D" id="1.20.5.1930">
    <property type="match status" value="1"/>
</dbReference>
<dbReference type="CDD" id="cd16917">
    <property type="entry name" value="HATPase_UhpB-NarQ-NarX-like"/>
    <property type="match status" value="1"/>
</dbReference>
<accession>A0A4V3IXT7</accession>
<dbReference type="Gene3D" id="3.30.565.10">
    <property type="entry name" value="Histidine kinase-like ATPase, C-terminal domain"/>
    <property type="match status" value="1"/>
</dbReference>
<dbReference type="PANTHER" id="PTHR24421:SF10">
    <property type="entry name" value="NITRATE_NITRITE SENSOR PROTEIN NARQ"/>
    <property type="match status" value="1"/>
</dbReference>
<comment type="catalytic activity">
    <reaction evidence="1">
        <text>ATP + protein L-histidine = ADP + protein N-phospho-L-histidine.</text>
        <dbReference type="EC" id="2.7.13.3"/>
    </reaction>
</comment>
<feature type="transmembrane region" description="Helical" evidence="10">
    <location>
        <begin position="165"/>
        <end position="187"/>
    </location>
</feature>
<dbReference type="AlphaFoldDB" id="A0A4V3IXT7"/>
<dbReference type="Pfam" id="PF07730">
    <property type="entry name" value="HisKA_3"/>
    <property type="match status" value="1"/>
</dbReference>
<organism evidence="12 13">
    <name type="scientific">Cryobacterium lactosi</name>
    <dbReference type="NCBI Taxonomy" id="1259202"/>
    <lineage>
        <taxon>Bacteria</taxon>
        <taxon>Bacillati</taxon>
        <taxon>Actinomycetota</taxon>
        <taxon>Actinomycetes</taxon>
        <taxon>Micrococcales</taxon>
        <taxon>Microbacteriaceae</taxon>
        <taxon>Cryobacterium</taxon>
    </lineage>
</organism>
<keyword evidence="13" id="KW-1185">Reference proteome</keyword>
<dbReference type="GO" id="GO:0005524">
    <property type="term" value="F:ATP binding"/>
    <property type="evidence" value="ECO:0007669"/>
    <property type="project" value="UniProtKB-KW"/>
</dbReference>
<dbReference type="Proteomes" id="UP000298468">
    <property type="component" value="Unassembled WGS sequence"/>
</dbReference>
<dbReference type="EC" id="2.7.13.3" evidence="2"/>
<evidence type="ECO:0000256" key="10">
    <source>
        <dbReference type="SAM" id="Phobius"/>
    </source>
</evidence>
<name>A0A4V3IXT7_9MICO</name>
<evidence type="ECO:0000256" key="9">
    <source>
        <dbReference type="SAM" id="Coils"/>
    </source>
</evidence>
<keyword evidence="10" id="KW-0812">Transmembrane</keyword>
<keyword evidence="7" id="KW-0067">ATP-binding</keyword>
<comment type="caution">
    <text evidence="12">The sequence shown here is derived from an EMBL/GenBank/DDBJ whole genome shotgun (WGS) entry which is preliminary data.</text>
</comment>
<evidence type="ECO:0000256" key="2">
    <source>
        <dbReference type="ARBA" id="ARBA00012438"/>
    </source>
</evidence>
<evidence type="ECO:0000259" key="11">
    <source>
        <dbReference type="Pfam" id="PF07730"/>
    </source>
</evidence>
<dbReference type="InterPro" id="IPR050482">
    <property type="entry name" value="Sensor_HK_TwoCompSys"/>
</dbReference>
<gene>
    <name evidence="12" type="ORF">E3T61_03945</name>
</gene>
<evidence type="ECO:0000256" key="4">
    <source>
        <dbReference type="ARBA" id="ARBA00022679"/>
    </source>
</evidence>
<keyword evidence="4" id="KW-0808">Transferase</keyword>
<dbReference type="SUPFAM" id="SSF55874">
    <property type="entry name" value="ATPase domain of HSP90 chaperone/DNA topoisomerase II/histidine kinase"/>
    <property type="match status" value="1"/>
</dbReference>
<feature type="transmembrane region" description="Helical" evidence="10">
    <location>
        <begin position="75"/>
        <end position="97"/>
    </location>
</feature>
<keyword evidence="10" id="KW-0472">Membrane</keyword>
<evidence type="ECO:0000313" key="12">
    <source>
        <dbReference type="EMBL" id="TFD93263.1"/>
    </source>
</evidence>
<dbReference type="GO" id="GO:0016020">
    <property type="term" value="C:membrane"/>
    <property type="evidence" value="ECO:0007669"/>
    <property type="project" value="InterPro"/>
</dbReference>
<keyword evidence="9" id="KW-0175">Coiled coil</keyword>
<dbReference type="InterPro" id="IPR011712">
    <property type="entry name" value="Sig_transdc_His_kin_sub3_dim/P"/>
</dbReference>
<reference evidence="12 13" key="1">
    <citation type="submission" date="2019-03" db="EMBL/GenBank/DDBJ databases">
        <title>Genomics of glacier-inhabiting Cryobacterium strains.</title>
        <authorList>
            <person name="Liu Q."/>
            <person name="Xin Y.-H."/>
        </authorList>
    </citation>
    <scope>NUCLEOTIDE SEQUENCE [LARGE SCALE GENOMIC DNA]</scope>
    <source>
        <strain evidence="12 13">Sr59</strain>
    </source>
</reference>
<dbReference type="GO" id="GO:0000155">
    <property type="term" value="F:phosphorelay sensor kinase activity"/>
    <property type="evidence" value="ECO:0007669"/>
    <property type="project" value="InterPro"/>
</dbReference>
<sequence>MTLGSSRWWCPGFSGGTRVGAMSTASPSIRPLRRSAALWGTLWRMALALSTGLIAMLFSYGPALEATDPTAPESLALGGRLVLDVVLGLVAVGLIPLRRRAPLAVLLGIIAVAAVSATATGAAALVLVSLSTRRRWPETAAATVLFVAATVLFDLLLPVRDSVATWQLVLVAAALSSILPITGMYIGGRRELLATLREQADSARREQQAKRDQAQSAERARIAREMHDVLAHRLSLVALHAGVLESRPDLPEAQRAATVTIVRENAHRALSELRDVLGVLHDPDTTGQQRTQPQPTLADLPALFEESRLAGTPAVLQIDDAVAKQLDTLDSATSRHLYRFVQEGLTNARKHAPGQTVVVHLGGAPGTRVTLRLDNTVVPGSPAPGGQPRSGMGLGGLRERARLAGGELSVDTAGPGRFTVAAWLPWTQ</sequence>
<evidence type="ECO:0000256" key="3">
    <source>
        <dbReference type="ARBA" id="ARBA00022553"/>
    </source>
</evidence>
<evidence type="ECO:0000256" key="8">
    <source>
        <dbReference type="ARBA" id="ARBA00023012"/>
    </source>
</evidence>
<proteinExistence type="predicted"/>
<evidence type="ECO:0000313" key="13">
    <source>
        <dbReference type="Proteomes" id="UP000298468"/>
    </source>
</evidence>
<dbReference type="OrthoDB" id="227596at2"/>
<keyword evidence="6 12" id="KW-0418">Kinase</keyword>
<keyword evidence="8" id="KW-0902">Two-component regulatory system</keyword>
<dbReference type="PANTHER" id="PTHR24421">
    <property type="entry name" value="NITRATE/NITRITE SENSOR PROTEIN NARX-RELATED"/>
    <property type="match status" value="1"/>
</dbReference>
<evidence type="ECO:0000256" key="5">
    <source>
        <dbReference type="ARBA" id="ARBA00022741"/>
    </source>
</evidence>